<feature type="region of interest" description="Disordered" evidence="1">
    <location>
        <begin position="1"/>
        <end position="44"/>
    </location>
</feature>
<dbReference type="Proteomes" id="UP001501391">
    <property type="component" value="Unassembled WGS sequence"/>
</dbReference>
<name>A0ABN3C0X8_9ACTN</name>
<organism evidence="2 3">
    <name type="scientific">Streptomyces bangladeshensis</name>
    <dbReference type="NCBI Taxonomy" id="295352"/>
    <lineage>
        <taxon>Bacteria</taxon>
        <taxon>Bacillati</taxon>
        <taxon>Actinomycetota</taxon>
        <taxon>Actinomycetes</taxon>
        <taxon>Kitasatosporales</taxon>
        <taxon>Streptomycetaceae</taxon>
        <taxon>Streptomyces</taxon>
    </lineage>
</organism>
<evidence type="ECO:0000313" key="3">
    <source>
        <dbReference type="Proteomes" id="UP001501391"/>
    </source>
</evidence>
<comment type="caution">
    <text evidence="2">The sequence shown here is derived from an EMBL/GenBank/DDBJ whole genome shotgun (WGS) entry which is preliminary data.</text>
</comment>
<dbReference type="RefSeq" id="WP_346163978.1">
    <property type="nucleotide sequence ID" value="NZ_BAAAOQ010000024.1"/>
</dbReference>
<dbReference type="EMBL" id="BAAAOQ010000024">
    <property type="protein sequence ID" value="GAA2202641.1"/>
    <property type="molecule type" value="Genomic_DNA"/>
</dbReference>
<gene>
    <name evidence="2" type="ORF">GCM10009787_62430</name>
</gene>
<dbReference type="NCBIfam" id="TIGR04267">
    <property type="entry name" value="mod_HExxH"/>
    <property type="match status" value="1"/>
</dbReference>
<keyword evidence="3" id="KW-1185">Reference proteome</keyword>
<proteinExistence type="predicted"/>
<feature type="compositionally biased region" description="Low complexity" evidence="1">
    <location>
        <begin position="13"/>
        <end position="29"/>
    </location>
</feature>
<reference evidence="2 3" key="1">
    <citation type="journal article" date="2019" name="Int. J. Syst. Evol. Microbiol.">
        <title>The Global Catalogue of Microorganisms (GCM) 10K type strain sequencing project: providing services to taxonomists for standard genome sequencing and annotation.</title>
        <authorList>
            <consortium name="The Broad Institute Genomics Platform"/>
            <consortium name="The Broad Institute Genome Sequencing Center for Infectious Disease"/>
            <person name="Wu L."/>
            <person name="Ma J."/>
        </authorList>
    </citation>
    <scope>NUCLEOTIDE SEQUENCE [LARGE SCALE GENOMIC DNA]</scope>
    <source>
        <strain evidence="2 3">JCM 14924</strain>
    </source>
</reference>
<evidence type="ECO:0000313" key="2">
    <source>
        <dbReference type="EMBL" id="GAA2202641.1"/>
    </source>
</evidence>
<accession>A0ABN3C0X8</accession>
<protein>
    <submittedName>
        <fullName evidence="2">HEXXH motif domain-containing protein</fullName>
    </submittedName>
</protein>
<sequence>MTPGALGPAGDIRPAAPAAPRPALTTLAPSPSAPDPIPVLAPSEFRAAPDPVPVPSRIPAVLGPVPDPAPVPAVLGPVPDPAPVPAVLGPVPDPAPVPVPPEILAALARTRPLPAVSAVLRGALHARRMLLLKSLLVRVDRARGVLPAAVRRRFEDDWTLLERAERTDAAAVRAVLDYPTTGAWLAAALAAPDGPDFADGLAGLGALAVAAALRAGCRFRTTRTLPAGTLPLPGIGLLRCARGPVRLSGRAGALRITDGSGRTLLLPGPAPAGPGTRWSADGALAWSALHPLPGGTAVLDDVDPHRVPAGGIGPAALPAAERPYADPAAWAARWRDAHALLAATHPARAAETLALVRAVVPLAPSAGGAPPVSATVRTAPGAVLAQLPADRRELAELLVHETHHTKLAVLDELVPLWRPGGSLHRVGWRRDPRPVPGVLQGAYAHLALLDLWGRARTGPARSWRRRAAERFEVCREQVAEALSVLAESDELTPCGREFVRHMGSHHARLGTAAHPPG</sequence>
<dbReference type="InterPro" id="IPR026337">
    <property type="entry name" value="AKG_HExxH"/>
</dbReference>
<evidence type="ECO:0000256" key="1">
    <source>
        <dbReference type="SAM" id="MobiDB-lite"/>
    </source>
</evidence>